<dbReference type="SUPFAM" id="SSF47598">
    <property type="entry name" value="Ribbon-helix-helix"/>
    <property type="match status" value="1"/>
</dbReference>
<dbReference type="EMBL" id="JBJVNI010000062">
    <property type="protein sequence ID" value="MFM9616162.1"/>
    <property type="molecule type" value="Genomic_DNA"/>
</dbReference>
<dbReference type="GO" id="GO:0003677">
    <property type="term" value="F:DNA binding"/>
    <property type="evidence" value="ECO:0007669"/>
    <property type="project" value="UniProtKB-KW"/>
</dbReference>
<proteinExistence type="predicted"/>
<evidence type="ECO:0000259" key="1">
    <source>
        <dbReference type="Pfam" id="PF03869"/>
    </source>
</evidence>
<name>A0ABW9I729_9ACTN</name>
<accession>A0ABW9I729</accession>
<feature type="domain" description="Arc-like DNA binding" evidence="1">
    <location>
        <begin position="4"/>
        <end position="39"/>
    </location>
</feature>
<dbReference type="Proteomes" id="UP001631957">
    <property type="component" value="Unassembled WGS sequence"/>
</dbReference>
<dbReference type="Gene3D" id="1.10.1220.10">
    <property type="entry name" value="Met repressor-like"/>
    <property type="match status" value="1"/>
</dbReference>
<evidence type="ECO:0000313" key="3">
    <source>
        <dbReference type="Proteomes" id="UP001631957"/>
    </source>
</evidence>
<sequence>MAIFNFRIPDDLYTDLKALAASEERSVNSELLHLVRRAVEEGERRSAQGA</sequence>
<dbReference type="Pfam" id="PF03869">
    <property type="entry name" value="Arc"/>
    <property type="match status" value="1"/>
</dbReference>
<gene>
    <name evidence="2" type="ORF">ACKI18_46735</name>
</gene>
<dbReference type="InterPro" id="IPR005569">
    <property type="entry name" value="Arc_DNA-bd_dom"/>
</dbReference>
<comment type="caution">
    <text evidence="2">The sequence shown here is derived from an EMBL/GenBank/DDBJ whole genome shotgun (WGS) entry which is preliminary data.</text>
</comment>
<dbReference type="InterPro" id="IPR010985">
    <property type="entry name" value="Ribbon_hlx_hlx"/>
</dbReference>
<organism evidence="2 3">
    <name type="scientific">Streptomyces niveiscabiei</name>
    <dbReference type="NCBI Taxonomy" id="164115"/>
    <lineage>
        <taxon>Bacteria</taxon>
        <taxon>Bacillati</taxon>
        <taxon>Actinomycetota</taxon>
        <taxon>Actinomycetes</taxon>
        <taxon>Kitasatosporales</taxon>
        <taxon>Streptomycetaceae</taxon>
        <taxon>Streptomyces</taxon>
    </lineage>
</organism>
<evidence type="ECO:0000313" key="2">
    <source>
        <dbReference type="EMBL" id="MFM9616162.1"/>
    </source>
</evidence>
<dbReference type="InterPro" id="IPR013321">
    <property type="entry name" value="Arc_rbn_hlx_hlx"/>
</dbReference>
<dbReference type="RefSeq" id="WP_079056903.1">
    <property type="nucleotide sequence ID" value="NZ_JBJVNI010000062.1"/>
</dbReference>
<keyword evidence="2" id="KW-0238">DNA-binding</keyword>
<keyword evidence="3" id="KW-1185">Reference proteome</keyword>
<protein>
    <submittedName>
        <fullName evidence="2">Arc family DNA-binding protein</fullName>
    </submittedName>
</protein>
<reference evidence="2 3" key="1">
    <citation type="submission" date="2024-12" db="EMBL/GenBank/DDBJ databases">
        <title>Forecasting of Potato common scab and diversities of Pathogenic streptomyces spp. in china.</title>
        <authorList>
            <person name="Handique U."/>
            <person name="Wu J."/>
        </authorList>
    </citation>
    <scope>NUCLEOTIDE SEQUENCE [LARGE SCALE GENOMIC DNA]</scope>
    <source>
        <strain evidence="2 3">ZRIMU1530</strain>
    </source>
</reference>